<dbReference type="CDD" id="cd11300">
    <property type="entry name" value="Fut8_like"/>
    <property type="match status" value="1"/>
</dbReference>
<dbReference type="PANTHER" id="PTHR13132">
    <property type="entry name" value="ALPHA- 1,6 -FUCOSYLTRANSFERASE"/>
    <property type="match status" value="1"/>
</dbReference>
<keyword evidence="3 5" id="KW-0808">Transferase</keyword>
<dbReference type="SUPFAM" id="SSF50044">
    <property type="entry name" value="SH3-domain"/>
    <property type="match status" value="1"/>
</dbReference>
<dbReference type="Proteomes" id="UP000887458">
    <property type="component" value="Unassembled WGS sequence"/>
</dbReference>
<evidence type="ECO:0000256" key="1">
    <source>
        <dbReference type="ARBA" id="ARBA00022443"/>
    </source>
</evidence>
<evidence type="ECO:0000259" key="7">
    <source>
        <dbReference type="PROSITE" id="PS50002"/>
    </source>
</evidence>
<keyword evidence="6" id="KW-0472">Membrane</keyword>
<dbReference type="PANTHER" id="PTHR13132:SF29">
    <property type="entry name" value="ALPHA-(1,6)-FUCOSYLTRANSFERASE"/>
    <property type="match status" value="1"/>
</dbReference>
<keyword evidence="1 4" id="KW-0728">SH3 domain</keyword>
<dbReference type="CDD" id="cd11792">
    <property type="entry name" value="SH3_Fut8"/>
    <property type="match status" value="1"/>
</dbReference>
<dbReference type="InterPro" id="IPR045573">
    <property type="entry name" value="Fut8_N_cat"/>
</dbReference>
<feature type="region of interest" description="Important for donor substrate binding" evidence="5">
    <location>
        <begin position="399"/>
        <end position="400"/>
    </location>
</feature>
<evidence type="ECO:0000256" key="5">
    <source>
        <dbReference type="PROSITE-ProRule" id="PRU00992"/>
    </source>
</evidence>
<dbReference type="InterPro" id="IPR027350">
    <property type="entry name" value="GT23_dom"/>
</dbReference>
<evidence type="ECO:0000256" key="6">
    <source>
        <dbReference type="SAM" id="Phobius"/>
    </source>
</evidence>
<comment type="similarity">
    <text evidence="5">Belongs to the glycosyltransferase 23 family.</text>
</comment>
<gene>
    <name evidence="9" type="primary">FUT8_2</name>
    <name evidence="9" type="ORF">DERP_010005</name>
</gene>
<organism evidence="9 10">
    <name type="scientific">Dermatophagoides pteronyssinus</name>
    <name type="common">European house dust mite</name>
    <dbReference type="NCBI Taxonomy" id="6956"/>
    <lineage>
        <taxon>Eukaryota</taxon>
        <taxon>Metazoa</taxon>
        <taxon>Ecdysozoa</taxon>
        <taxon>Arthropoda</taxon>
        <taxon>Chelicerata</taxon>
        <taxon>Arachnida</taxon>
        <taxon>Acari</taxon>
        <taxon>Acariformes</taxon>
        <taxon>Sarcoptiformes</taxon>
        <taxon>Astigmata</taxon>
        <taxon>Psoroptidia</taxon>
        <taxon>Analgoidea</taxon>
        <taxon>Pyroglyphidae</taxon>
        <taxon>Dermatophagoidinae</taxon>
        <taxon>Dermatophagoides</taxon>
    </lineage>
</organism>
<keyword evidence="6" id="KW-1133">Transmembrane helix</keyword>
<keyword evidence="6" id="KW-0812">Transmembrane</keyword>
<sequence length="633" mass="73967">MLFTYFSINNFTKYFILIFLFIFLLIIISNEPFGLFNHSNNNNIDNVDSSTEIILARLSRAMAELTALKSQNEELHQLIQNFIPQLKLNHLDRTSSSFQSSNIQQQPKQQHQRSYFDTIDSLDPKYEFSRRKLTNDVNELWNYIRSTETVKSEMKNFVKELKNSLLFDLDIIDKRDEKYRQNRLKSLSNYIQKQIHELQNPNDCKIAEKIVCTLNKGCGFGCQIHHLSYCMIIALATKRTLILNSKNWRYVNKIQRSPIIDKLSSSSQSSTTTSMWELAFKPLSENCLDDSGTSRTNWLNSIDHQHFDEQPSLQHRNVQVIDLPILDSLRPRPSYLPLTIPEEISSELKLLHGSPFVWFIGQILQYIMKPSKEIEQFLNEKRKQFQIEQQHPIVGIHVRRTDKINTEASFHSLSEYMLYVDDYFDRLELFQKRQNNETKTKRIVYLATDDSSVWKKEVPKFESKGYTFIGDSEISNTASVNRRYSFDSLKNIILDVWMLSETDFIVCTFSSQVCRLAYELMQAKNPGVDRSKDFFSLDDIYYFGGQNSHNQIAILDHDPMKDSEITLKRGDIIGIAGNHWNGYSKGINRVTQQNGLYPGFKTKEKIETANFELFKNFQQKNSHHSDNDETKPN</sequence>
<evidence type="ECO:0000313" key="10">
    <source>
        <dbReference type="Proteomes" id="UP000887458"/>
    </source>
</evidence>
<reference evidence="9 10" key="1">
    <citation type="journal article" date="2018" name="J. Allergy Clin. Immunol.">
        <title>High-quality assembly of Dermatophagoides pteronyssinus genome and transcriptome reveals a wide range of novel allergens.</title>
        <authorList>
            <person name="Liu X.Y."/>
            <person name="Yang K.Y."/>
            <person name="Wang M.Q."/>
            <person name="Kwok J.S."/>
            <person name="Zeng X."/>
            <person name="Yang Z."/>
            <person name="Xiao X.J."/>
            <person name="Lau C.P."/>
            <person name="Li Y."/>
            <person name="Huang Z.M."/>
            <person name="Ba J.G."/>
            <person name="Yim A.K."/>
            <person name="Ouyang C.Y."/>
            <person name="Ngai S.M."/>
            <person name="Chan T.F."/>
            <person name="Leung E.L."/>
            <person name="Liu L."/>
            <person name="Liu Z.G."/>
            <person name="Tsui S.K."/>
        </authorList>
    </citation>
    <scope>NUCLEOTIDE SEQUENCE [LARGE SCALE GENOMIC DNA]</scope>
    <source>
        <strain evidence="9">Derp</strain>
    </source>
</reference>
<comment type="caution">
    <text evidence="9">The sequence shown here is derived from an EMBL/GenBank/DDBJ whole genome shotgun (WGS) entry which is preliminary data.</text>
</comment>
<dbReference type="PROSITE" id="PS50002">
    <property type="entry name" value="SH3"/>
    <property type="match status" value="1"/>
</dbReference>
<feature type="domain" description="GT23" evidence="8">
    <location>
        <begin position="206"/>
        <end position="537"/>
    </location>
</feature>
<dbReference type="InterPro" id="IPR035653">
    <property type="entry name" value="Fut8_SH3"/>
</dbReference>
<evidence type="ECO:0000259" key="8">
    <source>
        <dbReference type="PROSITE" id="PS51659"/>
    </source>
</evidence>
<dbReference type="Pfam" id="PF19745">
    <property type="entry name" value="FUT8_N_cat"/>
    <property type="match status" value="1"/>
</dbReference>
<evidence type="ECO:0000256" key="2">
    <source>
        <dbReference type="ARBA" id="ARBA00022676"/>
    </source>
</evidence>
<dbReference type="Gene3D" id="2.30.30.40">
    <property type="entry name" value="SH3 Domains"/>
    <property type="match status" value="1"/>
</dbReference>
<dbReference type="EMBL" id="NJHN03000090">
    <property type="protein sequence ID" value="KAH9416640.1"/>
    <property type="molecule type" value="Genomic_DNA"/>
</dbReference>
<dbReference type="InterPro" id="IPR036028">
    <property type="entry name" value="SH3-like_dom_sf"/>
</dbReference>
<dbReference type="PROSITE" id="PS51659">
    <property type="entry name" value="GT23"/>
    <property type="match status" value="1"/>
</dbReference>
<keyword evidence="10" id="KW-1185">Reference proteome</keyword>
<dbReference type="Pfam" id="PF14604">
    <property type="entry name" value="SH3_9"/>
    <property type="match status" value="1"/>
</dbReference>
<name>A0ABQ8J2P7_DERPT</name>
<reference evidence="9 10" key="2">
    <citation type="journal article" date="2022" name="Mol. Biol. Evol.">
        <title>Comparative Genomics Reveals Insights into the Divergent Evolution of Astigmatic Mites and Household Pest Adaptations.</title>
        <authorList>
            <person name="Xiong Q."/>
            <person name="Wan A.T."/>
            <person name="Liu X."/>
            <person name="Fung C.S."/>
            <person name="Xiao X."/>
            <person name="Malainual N."/>
            <person name="Hou J."/>
            <person name="Wang L."/>
            <person name="Wang M."/>
            <person name="Yang K.Y."/>
            <person name="Cui Y."/>
            <person name="Leung E.L."/>
            <person name="Nong W."/>
            <person name="Shin S.K."/>
            <person name="Au S.W."/>
            <person name="Jeong K.Y."/>
            <person name="Chew F.T."/>
            <person name="Hui J.H."/>
            <person name="Leung T.F."/>
            <person name="Tungtrongchitr A."/>
            <person name="Zhong N."/>
            <person name="Liu Z."/>
            <person name="Tsui S.K."/>
        </authorList>
    </citation>
    <scope>NUCLEOTIDE SEQUENCE [LARGE SCALE GENOMIC DNA]</scope>
    <source>
        <strain evidence="9">Derp</strain>
    </source>
</reference>
<proteinExistence type="inferred from homology"/>
<keyword evidence="2 5" id="KW-0328">Glycosyltransferase</keyword>
<accession>A0ABQ8J2P7</accession>
<feature type="domain" description="SH3" evidence="7">
    <location>
        <begin position="546"/>
        <end position="607"/>
    </location>
</feature>
<dbReference type="Gene3D" id="3.40.50.11350">
    <property type="match status" value="1"/>
</dbReference>
<protein>
    <submittedName>
        <fullName evidence="9">Alpha-(1,6)-fucosyltransferase</fullName>
    </submittedName>
</protein>
<dbReference type="InterPro" id="IPR001452">
    <property type="entry name" value="SH3_domain"/>
</dbReference>
<evidence type="ECO:0000256" key="3">
    <source>
        <dbReference type="ARBA" id="ARBA00022679"/>
    </source>
</evidence>
<evidence type="ECO:0000313" key="9">
    <source>
        <dbReference type="EMBL" id="KAH9416640.1"/>
    </source>
</evidence>
<evidence type="ECO:0000256" key="4">
    <source>
        <dbReference type="PROSITE-ProRule" id="PRU00192"/>
    </source>
</evidence>
<feature type="transmembrane region" description="Helical" evidence="6">
    <location>
        <begin position="12"/>
        <end position="29"/>
    </location>
</feature>